<comment type="caution">
    <text evidence="2">The sequence shown here is derived from an EMBL/GenBank/DDBJ whole genome shotgun (WGS) entry which is preliminary data.</text>
</comment>
<accession>A0A839AS87</accession>
<organism evidence="2 3">
    <name type="scientific">Tenacibaculum pelagium</name>
    <dbReference type="NCBI Taxonomy" id="2759527"/>
    <lineage>
        <taxon>Bacteria</taxon>
        <taxon>Pseudomonadati</taxon>
        <taxon>Bacteroidota</taxon>
        <taxon>Flavobacteriia</taxon>
        <taxon>Flavobacteriales</taxon>
        <taxon>Flavobacteriaceae</taxon>
        <taxon>Tenacibaculum</taxon>
    </lineage>
</organism>
<evidence type="ECO:0000313" key="2">
    <source>
        <dbReference type="EMBL" id="MBA6157210.1"/>
    </source>
</evidence>
<dbReference type="EMBL" id="JACGLS010000007">
    <property type="protein sequence ID" value="MBA6157210.1"/>
    <property type="molecule type" value="Genomic_DNA"/>
</dbReference>
<evidence type="ECO:0000256" key="1">
    <source>
        <dbReference type="SAM" id="Phobius"/>
    </source>
</evidence>
<feature type="transmembrane region" description="Helical" evidence="1">
    <location>
        <begin position="42"/>
        <end position="63"/>
    </location>
</feature>
<keyword evidence="1" id="KW-0472">Membrane</keyword>
<dbReference type="Proteomes" id="UP000563906">
    <property type="component" value="Unassembled WGS sequence"/>
</dbReference>
<reference evidence="2 3" key="1">
    <citation type="submission" date="2020-07" db="EMBL/GenBank/DDBJ databases">
        <title>Bacterium isolated from marine sediment.</title>
        <authorList>
            <person name="Shang D."/>
            <person name="Du Z.-J."/>
        </authorList>
    </citation>
    <scope>NUCLEOTIDE SEQUENCE [LARGE SCALE GENOMIC DNA]</scope>
    <source>
        <strain evidence="2 3">S7007</strain>
    </source>
</reference>
<protein>
    <submittedName>
        <fullName evidence="2">Uncharacterized protein</fullName>
    </submittedName>
</protein>
<feature type="transmembrane region" description="Helical" evidence="1">
    <location>
        <begin position="10"/>
        <end position="27"/>
    </location>
</feature>
<keyword evidence="3" id="KW-1185">Reference proteome</keyword>
<keyword evidence="1" id="KW-0812">Transmembrane</keyword>
<keyword evidence="1" id="KW-1133">Transmembrane helix</keyword>
<dbReference type="AlphaFoldDB" id="A0A839AS87"/>
<feature type="transmembrane region" description="Helical" evidence="1">
    <location>
        <begin position="75"/>
        <end position="94"/>
    </location>
</feature>
<proteinExistence type="predicted"/>
<name>A0A839AS87_9FLAO</name>
<gene>
    <name evidence="2" type="ORF">H3Z83_11865</name>
</gene>
<sequence length="95" mass="10845">MNLQKLNGEIVLRAIVVFIIGTIYGILDKGEFKEGSLIGDGLGHLILSYGLGLISFYTYKLISRKKYPDGRKRRIIIWNTSIFWALFILVWLGLL</sequence>
<dbReference type="RefSeq" id="WP_182125714.1">
    <property type="nucleotide sequence ID" value="NZ_JACGLS010000007.1"/>
</dbReference>
<evidence type="ECO:0000313" key="3">
    <source>
        <dbReference type="Proteomes" id="UP000563906"/>
    </source>
</evidence>